<name>A0A5B8RGI1_9ZZZZ</name>
<sequence length="475" mass="48657">MDAQPGQGGQPLCGNRGAARAEPGVRVEDGVRVGRGAEAPGQGLRRQPCPAAGRAEVVAAVLREQHADVHAVGTGLEPVEVALDAVPGIRLVPAALAVDDPVAVGLAHLPPGHVRGHAAGAGVAQEVALALGGLAGLPRPYRPLGEAQPVVRYHQGVVDAHDPSEAATLAAGADRGVEREQVGLRVAIGEVAVRAVQGGGETVARGDRAFVVEHVHADPAAAVLQRRFDGLDDTLPAFPAQAYTVLDDVEAAVLGGHPGVTLALEHGPDLIVAEVLGHRDVEADHGALVGGAPEQALGDAARGIPCHPPAAAVAKQRRGAGEQQLEVVVELGHGADGGARRPHRVGLVDGDRRRDALDAVRRGLVHAIEELPCIGREGLDVAALALGVHGVEGEGGLAGPGHAGDHHHLAEGDVEVKVAQVVLPCAADADALVAHSVVSPVRESGFSGRRGRRPVPPPGSGPARRRWRRCRGRRR</sequence>
<evidence type="ECO:0000256" key="1">
    <source>
        <dbReference type="SAM" id="MobiDB-lite"/>
    </source>
</evidence>
<dbReference type="AlphaFoldDB" id="A0A5B8RGI1"/>
<accession>A0A5B8RGI1</accession>
<feature type="compositionally biased region" description="Basic residues" evidence="1">
    <location>
        <begin position="463"/>
        <end position="475"/>
    </location>
</feature>
<gene>
    <name evidence="2" type="ORF">KBTEX_02944</name>
</gene>
<protein>
    <submittedName>
        <fullName evidence="2">Uncharacterized protein</fullName>
    </submittedName>
</protein>
<dbReference type="EMBL" id="MN079155">
    <property type="protein sequence ID" value="QEA06604.1"/>
    <property type="molecule type" value="Genomic_DNA"/>
</dbReference>
<feature type="compositionally biased region" description="Gly residues" evidence="1">
    <location>
        <begin position="1"/>
        <end position="11"/>
    </location>
</feature>
<feature type="region of interest" description="Disordered" evidence="1">
    <location>
        <begin position="443"/>
        <end position="475"/>
    </location>
</feature>
<evidence type="ECO:0000313" key="2">
    <source>
        <dbReference type="EMBL" id="QEA06604.1"/>
    </source>
</evidence>
<feature type="region of interest" description="Disordered" evidence="1">
    <location>
        <begin position="1"/>
        <end position="27"/>
    </location>
</feature>
<organism evidence="2">
    <name type="scientific">uncultured organism</name>
    <dbReference type="NCBI Taxonomy" id="155900"/>
    <lineage>
        <taxon>unclassified sequences</taxon>
        <taxon>environmental samples</taxon>
    </lineage>
</organism>
<proteinExistence type="predicted"/>
<reference evidence="2" key="1">
    <citation type="submission" date="2019-06" db="EMBL/GenBank/DDBJ databases">
        <authorList>
            <person name="Murdoch R.W."/>
            <person name="Fathepure B."/>
        </authorList>
    </citation>
    <scope>NUCLEOTIDE SEQUENCE</scope>
</reference>